<dbReference type="Pfam" id="PF07859">
    <property type="entry name" value="Abhydrolase_3"/>
    <property type="match status" value="1"/>
</dbReference>
<dbReference type="AlphaFoldDB" id="A0A9P1H9F9"/>
<dbReference type="Proteomes" id="UP000838763">
    <property type="component" value="Unassembled WGS sequence"/>
</dbReference>
<feature type="chain" id="PRO_5040286683" description="Alpha/beta hydrolase fold-3 domain-containing protein" evidence="2">
    <location>
        <begin position="25"/>
        <end position="252"/>
    </location>
</feature>
<reference evidence="4" key="1">
    <citation type="submission" date="2022-11" db="EMBL/GenBank/DDBJ databases">
        <authorList>
            <person name="Scott C."/>
            <person name="Bruce N."/>
        </authorList>
    </citation>
    <scope>NUCLEOTIDE SEQUENCE</scope>
</reference>
<keyword evidence="1" id="KW-0378">Hydrolase</keyword>
<dbReference type="EMBL" id="CALLCH030000018">
    <property type="protein sequence ID" value="CAI4218391.1"/>
    <property type="molecule type" value="Genomic_DNA"/>
</dbReference>
<organism evidence="4 5">
    <name type="scientific">Parascedosporium putredinis</name>
    <dbReference type="NCBI Taxonomy" id="1442378"/>
    <lineage>
        <taxon>Eukaryota</taxon>
        <taxon>Fungi</taxon>
        <taxon>Dikarya</taxon>
        <taxon>Ascomycota</taxon>
        <taxon>Pezizomycotina</taxon>
        <taxon>Sordariomycetes</taxon>
        <taxon>Hypocreomycetidae</taxon>
        <taxon>Microascales</taxon>
        <taxon>Microascaceae</taxon>
        <taxon>Parascedosporium</taxon>
    </lineage>
</organism>
<accession>A0A9P1H9F9</accession>
<feature type="signal peptide" evidence="2">
    <location>
        <begin position="1"/>
        <end position="24"/>
    </location>
</feature>
<keyword evidence="2" id="KW-0732">Signal</keyword>
<feature type="domain" description="Alpha/beta hydrolase fold-3" evidence="3">
    <location>
        <begin position="70"/>
        <end position="227"/>
    </location>
</feature>
<dbReference type="OrthoDB" id="2152029at2759"/>
<keyword evidence="5" id="KW-1185">Reference proteome</keyword>
<dbReference type="InterPro" id="IPR013094">
    <property type="entry name" value="AB_hydrolase_3"/>
</dbReference>
<evidence type="ECO:0000313" key="5">
    <source>
        <dbReference type="Proteomes" id="UP000838763"/>
    </source>
</evidence>
<dbReference type="Gene3D" id="3.40.50.1820">
    <property type="entry name" value="alpha/beta hydrolase"/>
    <property type="match status" value="1"/>
</dbReference>
<evidence type="ECO:0000256" key="1">
    <source>
        <dbReference type="ARBA" id="ARBA00022801"/>
    </source>
</evidence>
<proteinExistence type="predicted"/>
<protein>
    <recommendedName>
        <fullName evidence="3">Alpha/beta hydrolase fold-3 domain-containing protein</fullName>
    </recommendedName>
</protein>
<dbReference type="InterPro" id="IPR029058">
    <property type="entry name" value="AB_hydrolase_fold"/>
</dbReference>
<sequence>MTERPTMTALDWLALAKALAITTATLFASSGNVSNNGGSGGYASMAAPAHMELIWDVIQIAQSKNQKMNVAPAAAYPTQLKHAIAAVNFLINVENVPLSRIILGGDSAGGNLALALLSHMSHPITPLAPVEGKGSFKGVLLMSPWVTFDQTAPTMTSNIGRDVLDRRTLTIWWDNFLGGSEADKYNTPALVDADWWQGIAASKICVLAGADEIFVDDIREFVSKLRVRSAAGSLSTFGDYANAENRSITKGD</sequence>
<dbReference type="SUPFAM" id="SSF53474">
    <property type="entry name" value="alpha/beta-Hydrolases"/>
    <property type="match status" value="1"/>
</dbReference>
<evidence type="ECO:0000256" key="2">
    <source>
        <dbReference type="SAM" id="SignalP"/>
    </source>
</evidence>
<gene>
    <name evidence="4" type="ORF">PPNO1_LOCUS7980</name>
</gene>
<dbReference type="InterPro" id="IPR050300">
    <property type="entry name" value="GDXG_lipolytic_enzyme"/>
</dbReference>
<evidence type="ECO:0000259" key="3">
    <source>
        <dbReference type="Pfam" id="PF07859"/>
    </source>
</evidence>
<name>A0A9P1H9F9_9PEZI</name>
<dbReference type="PANTHER" id="PTHR48081">
    <property type="entry name" value="AB HYDROLASE SUPERFAMILY PROTEIN C4A8.06C"/>
    <property type="match status" value="1"/>
</dbReference>
<dbReference type="PANTHER" id="PTHR48081:SF31">
    <property type="entry name" value="STERYL ACETYL HYDROLASE MUG81-RELATED"/>
    <property type="match status" value="1"/>
</dbReference>
<dbReference type="GO" id="GO:0016787">
    <property type="term" value="F:hydrolase activity"/>
    <property type="evidence" value="ECO:0007669"/>
    <property type="project" value="UniProtKB-KW"/>
</dbReference>
<comment type="caution">
    <text evidence="4">The sequence shown here is derived from an EMBL/GenBank/DDBJ whole genome shotgun (WGS) entry which is preliminary data.</text>
</comment>
<evidence type="ECO:0000313" key="4">
    <source>
        <dbReference type="EMBL" id="CAI4218391.1"/>
    </source>
</evidence>